<evidence type="ECO:0000313" key="2">
    <source>
        <dbReference type="EMBL" id="TDR44040.1"/>
    </source>
</evidence>
<reference evidence="2 3" key="1">
    <citation type="submission" date="2019-03" db="EMBL/GenBank/DDBJ databases">
        <title>Genomic Encyclopedia of Type Strains, Phase IV (KMG-IV): sequencing the most valuable type-strain genomes for metagenomic binning, comparative biology and taxonomic classification.</title>
        <authorList>
            <person name="Goeker M."/>
        </authorList>
    </citation>
    <scope>NUCLEOTIDE SEQUENCE [LARGE SCALE GENOMIC DNA]</scope>
    <source>
        <strain evidence="2 3">DSM 21667</strain>
    </source>
</reference>
<proteinExistence type="predicted"/>
<protein>
    <submittedName>
        <fullName evidence="2">Uncharacterized protein</fullName>
    </submittedName>
</protein>
<evidence type="ECO:0000256" key="1">
    <source>
        <dbReference type="SAM" id="SignalP"/>
    </source>
</evidence>
<evidence type="ECO:0000313" key="3">
    <source>
        <dbReference type="Proteomes" id="UP000295293"/>
    </source>
</evidence>
<sequence length="130" mass="13634">MKPASLLLAAVLAVAAGAVTAAPDPAVRARLVQILAEFTAISDIDIGNCDHEHAPFSTAYEALKDSPSAVAMHRVMAYYELKPESPATVDHNPGSERCLAALEKAKALFETHGDYIQKIAATLPPPAAAD</sequence>
<feature type="signal peptide" evidence="1">
    <location>
        <begin position="1"/>
        <end position="21"/>
    </location>
</feature>
<keyword evidence="3" id="KW-1185">Reference proteome</keyword>
<dbReference type="Proteomes" id="UP000295293">
    <property type="component" value="Unassembled WGS sequence"/>
</dbReference>
<accession>A0A4V3DME6</accession>
<dbReference type="RefSeq" id="WP_133818781.1">
    <property type="nucleotide sequence ID" value="NZ_SNZH01000006.1"/>
</dbReference>
<comment type="caution">
    <text evidence="2">The sequence shown here is derived from an EMBL/GenBank/DDBJ whole genome shotgun (WGS) entry which is preliminary data.</text>
</comment>
<dbReference type="AlphaFoldDB" id="A0A4V3DME6"/>
<feature type="chain" id="PRO_5020437943" evidence="1">
    <location>
        <begin position="22"/>
        <end position="130"/>
    </location>
</feature>
<name>A0A4V3DME6_9GAMM</name>
<keyword evidence="1" id="KW-0732">Signal</keyword>
<dbReference type="EMBL" id="SNZH01000006">
    <property type="protein sequence ID" value="TDR44040.1"/>
    <property type="molecule type" value="Genomic_DNA"/>
</dbReference>
<organism evidence="2 3">
    <name type="scientific">Tahibacter aquaticus</name>
    <dbReference type="NCBI Taxonomy" id="520092"/>
    <lineage>
        <taxon>Bacteria</taxon>
        <taxon>Pseudomonadati</taxon>
        <taxon>Pseudomonadota</taxon>
        <taxon>Gammaproteobacteria</taxon>
        <taxon>Lysobacterales</taxon>
        <taxon>Rhodanobacteraceae</taxon>
        <taxon>Tahibacter</taxon>
    </lineage>
</organism>
<gene>
    <name evidence="2" type="ORF">DFR29_106187</name>
</gene>